<dbReference type="EMBL" id="FQXS01000007">
    <property type="protein sequence ID" value="SHH71342.1"/>
    <property type="molecule type" value="Genomic_DNA"/>
</dbReference>
<dbReference type="AlphaFoldDB" id="A0A1M5V7U2"/>
<dbReference type="SUPFAM" id="SSF100950">
    <property type="entry name" value="NagB/RpiA/CoA transferase-like"/>
    <property type="match status" value="1"/>
</dbReference>
<evidence type="ECO:0000256" key="1">
    <source>
        <dbReference type="ARBA" id="ARBA00000832"/>
    </source>
</evidence>
<evidence type="ECO:0000256" key="4">
    <source>
        <dbReference type="ARBA" id="ARBA00010662"/>
    </source>
</evidence>
<dbReference type="RefSeq" id="WP_073374926.1">
    <property type="nucleotide sequence ID" value="NZ_FQXS01000007.1"/>
</dbReference>
<accession>A0A1M5V7U2</accession>
<proteinExistence type="inferred from homology"/>
<feature type="domain" description="Glucosamine/galactosamine-6-phosphate isomerase" evidence="8">
    <location>
        <begin position="7"/>
        <end position="215"/>
    </location>
</feature>
<dbReference type="InterPro" id="IPR006148">
    <property type="entry name" value="Glc/Gal-6P_isomerase"/>
</dbReference>
<dbReference type="InterPro" id="IPR005900">
    <property type="entry name" value="6-phosphogluconolactonase_DevB"/>
</dbReference>
<evidence type="ECO:0000256" key="2">
    <source>
        <dbReference type="ARBA" id="ARBA00002681"/>
    </source>
</evidence>
<evidence type="ECO:0000259" key="8">
    <source>
        <dbReference type="Pfam" id="PF01182"/>
    </source>
</evidence>
<keyword evidence="7" id="KW-0378">Hydrolase</keyword>
<dbReference type="UniPathway" id="UPA00115">
    <property type="reaction ID" value="UER00409"/>
</dbReference>
<comment type="function">
    <text evidence="2 7">Hydrolysis of 6-phosphogluconolactone to 6-phosphogluconate.</text>
</comment>
<evidence type="ECO:0000256" key="3">
    <source>
        <dbReference type="ARBA" id="ARBA00004961"/>
    </source>
</evidence>
<dbReference type="PANTHER" id="PTHR11054:SF0">
    <property type="entry name" value="6-PHOSPHOGLUCONOLACTONASE"/>
    <property type="match status" value="1"/>
</dbReference>
<dbReference type="CDD" id="cd01400">
    <property type="entry name" value="6PGL"/>
    <property type="match status" value="1"/>
</dbReference>
<comment type="catalytic activity">
    <reaction evidence="1 7">
        <text>6-phospho-D-glucono-1,5-lactone + H2O = 6-phospho-D-gluconate + H(+)</text>
        <dbReference type="Rhea" id="RHEA:12556"/>
        <dbReference type="ChEBI" id="CHEBI:15377"/>
        <dbReference type="ChEBI" id="CHEBI:15378"/>
        <dbReference type="ChEBI" id="CHEBI:57955"/>
        <dbReference type="ChEBI" id="CHEBI:58759"/>
        <dbReference type="EC" id="3.1.1.31"/>
    </reaction>
</comment>
<evidence type="ECO:0000313" key="9">
    <source>
        <dbReference type="EMBL" id="SHH71342.1"/>
    </source>
</evidence>
<gene>
    <name evidence="7" type="primary">pgl</name>
    <name evidence="9" type="ORF">SAMN02745124_01561</name>
</gene>
<organism evidence="9 10">
    <name type="scientific">Desulfofustis glycolicus DSM 9705</name>
    <dbReference type="NCBI Taxonomy" id="1121409"/>
    <lineage>
        <taxon>Bacteria</taxon>
        <taxon>Pseudomonadati</taxon>
        <taxon>Thermodesulfobacteriota</taxon>
        <taxon>Desulfobulbia</taxon>
        <taxon>Desulfobulbales</taxon>
        <taxon>Desulfocapsaceae</taxon>
        <taxon>Desulfofustis</taxon>
    </lineage>
</organism>
<sequence>MIIRAQRAEVRQKASWLVAEALRQAIGARDLAVLGVVGGSSVGPVLAQLGRELVDWKRVHLFMVDERLVPLDHPDSNFQLVSSFVQPYFPPDNLHPFRYDPEDGPAALERYHQLLTDFGGCFDVSLLSAGADGHIASLFPNHETIRSTAPFFLLTGTAPKPPPGRMSASPRLIGASGTAVLLFVGHEKRAAFHDYLNEEGPIEQCPARLIKGVQEHFVLTDCGDEL</sequence>
<dbReference type="Proteomes" id="UP000184139">
    <property type="component" value="Unassembled WGS sequence"/>
</dbReference>
<dbReference type="PANTHER" id="PTHR11054">
    <property type="entry name" value="6-PHOSPHOGLUCONOLACTONASE"/>
    <property type="match status" value="1"/>
</dbReference>
<protein>
    <recommendedName>
        <fullName evidence="6 7">6-phosphogluconolactonase</fullName>
        <shortName evidence="7">6PGL</shortName>
        <ecNumber evidence="5 7">3.1.1.31</ecNumber>
    </recommendedName>
</protein>
<evidence type="ECO:0000313" key="10">
    <source>
        <dbReference type="Proteomes" id="UP000184139"/>
    </source>
</evidence>
<dbReference type="Gene3D" id="3.40.50.1360">
    <property type="match status" value="1"/>
</dbReference>
<dbReference type="GO" id="GO:0017057">
    <property type="term" value="F:6-phosphogluconolactonase activity"/>
    <property type="evidence" value="ECO:0007669"/>
    <property type="project" value="UniProtKB-UniRule"/>
</dbReference>
<dbReference type="EC" id="3.1.1.31" evidence="5 7"/>
<evidence type="ECO:0000256" key="6">
    <source>
        <dbReference type="ARBA" id="ARBA00020337"/>
    </source>
</evidence>
<evidence type="ECO:0000256" key="5">
    <source>
        <dbReference type="ARBA" id="ARBA00013198"/>
    </source>
</evidence>
<dbReference type="InterPro" id="IPR039104">
    <property type="entry name" value="6PGL"/>
</dbReference>
<dbReference type="GO" id="GO:0005975">
    <property type="term" value="P:carbohydrate metabolic process"/>
    <property type="evidence" value="ECO:0007669"/>
    <property type="project" value="UniProtKB-UniRule"/>
</dbReference>
<evidence type="ECO:0000256" key="7">
    <source>
        <dbReference type="RuleBase" id="RU365095"/>
    </source>
</evidence>
<dbReference type="OrthoDB" id="9810967at2"/>
<dbReference type="NCBIfam" id="TIGR01198">
    <property type="entry name" value="pgl"/>
    <property type="match status" value="1"/>
</dbReference>
<comment type="similarity">
    <text evidence="4 7">Belongs to the glucosamine/galactosamine-6-phosphate isomerase family. 6-phosphogluconolactonase subfamily.</text>
</comment>
<dbReference type="GO" id="GO:0006098">
    <property type="term" value="P:pentose-phosphate shunt"/>
    <property type="evidence" value="ECO:0007669"/>
    <property type="project" value="UniProtKB-UniPathway"/>
</dbReference>
<dbReference type="Pfam" id="PF01182">
    <property type="entry name" value="Glucosamine_iso"/>
    <property type="match status" value="1"/>
</dbReference>
<reference evidence="9 10" key="1">
    <citation type="submission" date="2016-11" db="EMBL/GenBank/DDBJ databases">
        <authorList>
            <person name="Jaros S."/>
            <person name="Januszkiewicz K."/>
            <person name="Wedrychowicz H."/>
        </authorList>
    </citation>
    <scope>NUCLEOTIDE SEQUENCE [LARGE SCALE GENOMIC DNA]</scope>
    <source>
        <strain evidence="9 10">DSM 9705</strain>
    </source>
</reference>
<dbReference type="InterPro" id="IPR037171">
    <property type="entry name" value="NagB/RpiA_transferase-like"/>
</dbReference>
<dbReference type="STRING" id="1121409.SAMN02745124_01561"/>
<keyword evidence="10" id="KW-1185">Reference proteome</keyword>
<comment type="pathway">
    <text evidence="3 7">Carbohydrate degradation; pentose phosphate pathway; D-ribulose 5-phosphate from D-glucose 6-phosphate (oxidative stage): step 2/3.</text>
</comment>
<name>A0A1M5V7U2_9BACT</name>